<dbReference type="RefSeq" id="WP_311364739.1">
    <property type="nucleotide sequence ID" value="NZ_JAVRIC010000009.1"/>
</dbReference>
<protein>
    <submittedName>
        <fullName evidence="1">Cellulose biosynthesis protein BcsQ</fullName>
    </submittedName>
</protein>
<sequence>MPRTRVDSARVIAVLSPKGGVGKTTVAANLAAELAQAGKQVYLVDLDSQNAARLCFRTDFCDPVGHAPGSRNGAAWSECCRGTDRGVICVPFGIVGESERACYERTVASDRHWLSKGLASLHAPDDAIFVIDTPPGGSVFLPQVLSNAGVVLSVVLADAASFATLPTMERWLSDFRDRAPARQRSFYLVNRMDDSRPLRRDVHAAMREQLGYRMLGGVIHFDGAVEEALASQLPVAAYDPQARAARDFRELAAWLMSIL</sequence>
<dbReference type="InterPro" id="IPR050678">
    <property type="entry name" value="DNA_Partitioning_ATPase"/>
</dbReference>
<evidence type="ECO:0000313" key="2">
    <source>
        <dbReference type="Proteomes" id="UP001254608"/>
    </source>
</evidence>
<dbReference type="Gene3D" id="3.40.50.300">
    <property type="entry name" value="P-loop containing nucleotide triphosphate hydrolases"/>
    <property type="match status" value="1"/>
</dbReference>
<dbReference type="InterPro" id="IPR027417">
    <property type="entry name" value="P-loop_NTPase"/>
</dbReference>
<accession>A0ABU2WHJ3</accession>
<reference evidence="1 2" key="1">
    <citation type="submission" date="2023-09" db="EMBL/GenBank/DDBJ databases">
        <authorList>
            <person name="Rey-Velasco X."/>
        </authorList>
    </citation>
    <scope>NUCLEOTIDE SEQUENCE [LARGE SCALE GENOMIC DNA]</scope>
    <source>
        <strain evidence="1 2">W345</strain>
    </source>
</reference>
<dbReference type="Proteomes" id="UP001254608">
    <property type="component" value="Unassembled WGS sequence"/>
</dbReference>
<dbReference type="PANTHER" id="PTHR13696:SF52">
    <property type="entry name" value="PARA FAMILY PROTEIN CT_582"/>
    <property type="match status" value="1"/>
</dbReference>
<dbReference type="InterPro" id="IPR017746">
    <property type="entry name" value="Cellulose_synthase_operon_BcsQ"/>
</dbReference>
<gene>
    <name evidence="1" type="primary">bcsQ</name>
    <name evidence="1" type="ORF">RM530_08200</name>
</gene>
<proteinExistence type="predicted"/>
<dbReference type="CDD" id="cd02042">
    <property type="entry name" value="ParAB_family"/>
    <property type="match status" value="1"/>
</dbReference>
<name>A0ABU2WHJ3_9GAMM</name>
<comment type="caution">
    <text evidence="1">The sequence shown here is derived from an EMBL/GenBank/DDBJ whole genome shotgun (WGS) entry which is preliminary data.</text>
</comment>
<keyword evidence="2" id="KW-1185">Reference proteome</keyword>
<dbReference type="Pfam" id="PF06564">
    <property type="entry name" value="CBP_BcsQ"/>
    <property type="match status" value="1"/>
</dbReference>
<dbReference type="EMBL" id="JAVRIC010000009">
    <property type="protein sequence ID" value="MDT0497345.1"/>
    <property type="molecule type" value="Genomic_DNA"/>
</dbReference>
<organism evidence="1 2">
    <name type="scientific">Banduia mediterranea</name>
    <dbReference type="NCBI Taxonomy" id="3075609"/>
    <lineage>
        <taxon>Bacteria</taxon>
        <taxon>Pseudomonadati</taxon>
        <taxon>Pseudomonadota</taxon>
        <taxon>Gammaproteobacteria</taxon>
        <taxon>Nevskiales</taxon>
        <taxon>Algiphilaceae</taxon>
        <taxon>Banduia</taxon>
    </lineage>
</organism>
<dbReference type="PANTHER" id="PTHR13696">
    <property type="entry name" value="P-LOOP CONTAINING NUCLEOSIDE TRIPHOSPHATE HYDROLASE"/>
    <property type="match status" value="1"/>
</dbReference>
<dbReference type="NCBIfam" id="TIGR03371">
    <property type="entry name" value="cellulose_yhjQ"/>
    <property type="match status" value="1"/>
</dbReference>
<evidence type="ECO:0000313" key="1">
    <source>
        <dbReference type="EMBL" id="MDT0497345.1"/>
    </source>
</evidence>
<dbReference type="SUPFAM" id="SSF52540">
    <property type="entry name" value="P-loop containing nucleoside triphosphate hydrolases"/>
    <property type="match status" value="1"/>
</dbReference>